<dbReference type="CDD" id="cd06587">
    <property type="entry name" value="VOC"/>
    <property type="match status" value="1"/>
</dbReference>
<protein>
    <submittedName>
        <fullName evidence="2">Catechol 2,3-dioxygenase-like lactoylglutathione lyase family enzyme</fullName>
    </submittedName>
</protein>
<dbReference type="RefSeq" id="WP_184787856.1">
    <property type="nucleotide sequence ID" value="NZ_BONT01000059.1"/>
</dbReference>
<comment type="caution">
    <text evidence="2">The sequence shown here is derived from an EMBL/GenBank/DDBJ whole genome shotgun (WGS) entry which is preliminary data.</text>
</comment>
<sequence length="177" mass="18906">MSDYFNAFEVGPVSVRGPEAVAPEVFRGIYAMPVFVSVPTPDLAASAEFWVRAFGFVELFGIPGQVVHLRRWTYQDVLLVPASDETETSAATGMSVSFLCVLGELDAIAEACAELVPGGVTGPRDTPWRTRDVAVTTAEGAKVVFTAALEFDPDSPEARDLAAVGITAPEPETEARR</sequence>
<feature type="domain" description="VOC" evidence="1">
    <location>
        <begin position="32"/>
        <end position="148"/>
    </location>
</feature>
<keyword evidence="2" id="KW-0456">Lyase</keyword>
<organism evidence="2 3">
    <name type="scientific">Phytomonospora endophytica</name>
    <dbReference type="NCBI Taxonomy" id="714109"/>
    <lineage>
        <taxon>Bacteria</taxon>
        <taxon>Bacillati</taxon>
        <taxon>Actinomycetota</taxon>
        <taxon>Actinomycetes</taxon>
        <taxon>Micromonosporales</taxon>
        <taxon>Micromonosporaceae</taxon>
        <taxon>Phytomonospora</taxon>
    </lineage>
</organism>
<dbReference type="GO" id="GO:0016829">
    <property type="term" value="F:lyase activity"/>
    <property type="evidence" value="ECO:0007669"/>
    <property type="project" value="UniProtKB-KW"/>
</dbReference>
<dbReference type="InterPro" id="IPR029068">
    <property type="entry name" value="Glyas_Bleomycin-R_OHBP_Dase"/>
</dbReference>
<keyword evidence="2" id="KW-0223">Dioxygenase</keyword>
<dbReference type="Pfam" id="PF00903">
    <property type="entry name" value="Glyoxalase"/>
    <property type="match status" value="1"/>
</dbReference>
<dbReference type="AlphaFoldDB" id="A0A841FP54"/>
<keyword evidence="2" id="KW-0560">Oxidoreductase</keyword>
<dbReference type="InterPro" id="IPR004360">
    <property type="entry name" value="Glyas_Fos-R_dOase_dom"/>
</dbReference>
<dbReference type="Gene3D" id="3.10.180.10">
    <property type="entry name" value="2,3-Dihydroxybiphenyl 1,2-Dioxygenase, domain 1"/>
    <property type="match status" value="1"/>
</dbReference>
<dbReference type="PROSITE" id="PS51819">
    <property type="entry name" value="VOC"/>
    <property type="match status" value="1"/>
</dbReference>
<keyword evidence="3" id="KW-1185">Reference proteome</keyword>
<proteinExistence type="predicted"/>
<evidence type="ECO:0000313" key="2">
    <source>
        <dbReference type="EMBL" id="MBB6035017.1"/>
    </source>
</evidence>
<dbReference type="InterPro" id="IPR037523">
    <property type="entry name" value="VOC_core"/>
</dbReference>
<dbReference type="SUPFAM" id="SSF54593">
    <property type="entry name" value="Glyoxalase/Bleomycin resistance protein/Dihydroxybiphenyl dioxygenase"/>
    <property type="match status" value="1"/>
</dbReference>
<dbReference type="GO" id="GO:0051213">
    <property type="term" value="F:dioxygenase activity"/>
    <property type="evidence" value="ECO:0007669"/>
    <property type="project" value="UniProtKB-KW"/>
</dbReference>
<evidence type="ECO:0000313" key="3">
    <source>
        <dbReference type="Proteomes" id="UP000548476"/>
    </source>
</evidence>
<dbReference type="EMBL" id="JACHGT010000005">
    <property type="protein sequence ID" value="MBB6035017.1"/>
    <property type="molecule type" value="Genomic_DNA"/>
</dbReference>
<gene>
    <name evidence="2" type="ORF">HNR73_002871</name>
</gene>
<reference evidence="2 3" key="1">
    <citation type="submission" date="2020-08" db="EMBL/GenBank/DDBJ databases">
        <title>Genomic Encyclopedia of Type Strains, Phase IV (KMG-IV): sequencing the most valuable type-strain genomes for metagenomic binning, comparative biology and taxonomic classification.</title>
        <authorList>
            <person name="Goeker M."/>
        </authorList>
    </citation>
    <scope>NUCLEOTIDE SEQUENCE [LARGE SCALE GENOMIC DNA]</scope>
    <source>
        <strain evidence="2 3">YIM 65646</strain>
    </source>
</reference>
<accession>A0A841FP54</accession>
<dbReference type="Proteomes" id="UP000548476">
    <property type="component" value="Unassembled WGS sequence"/>
</dbReference>
<name>A0A841FP54_9ACTN</name>
<evidence type="ECO:0000259" key="1">
    <source>
        <dbReference type="PROSITE" id="PS51819"/>
    </source>
</evidence>